<dbReference type="Proteomes" id="UP000885672">
    <property type="component" value="Unassembled WGS sequence"/>
</dbReference>
<name>A0A7V0XG32_UNCW3</name>
<dbReference type="AlphaFoldDB" id="A0A7V0XG32"/>
<sequence>MKRSLLLLAVLAVSASVSATPLIGRGAGTLKPMQFLAELDLGYSQTAKSWSWADGEWKDQTDPQKVTTLSGTLIAGFAPLKRWEMLMMAPLASRSRDTLNSFGVGDIELQTRYALLTGPKAPFALTGAAAVAFPTADQDARPLIGYGKFAGAAGLIGTKRFGSAITHLRAAYWLNGKTNDTTRVGNMFEYVAKFDYDFTKTFQLWTSLVGTMRARTEVNGAVVEKTEQDRHIAQFGAVWKPVPILSVRPKVCLPLQALSRGGVIAPFTAGLAFWVIAQ</sequence>
<comment type="caution">
    <text evidence="2">The sequence shown here is derived from an EMBL/GenBank/DDBJ whole genome shotgun (WGS) entry which is preliminary data.</text>
</comment>
<evidence type="ECO:0008006" key="3">
    <source>
        <dbReference type="Google" id="ProtNLM"/>
    </source>
</evidence>
<proteinExistence type="predicted"/>
<evidence type="ECO:0000313" key="2">
    <source>
        <dbReference type="EMBL" id="HDR00430.1"/>
    </source>
</evidence>
<reference evidence="2" key="1">
    <citation type="journal article" date="2020" name="mSystems">
        <title>Genome- and Community-Level Interaction Insights into Carbon Utilization and Element Cycling Functions of Hydrothermarchaeota in Hydrothermal Sediment.</title>
        <authorList>
            <person name="Zhou Z."/>
            <person name="Liu Y."/>
            <person name="Xu W."/>
            <person name="Pan J."/>
            <person name="Luo Z.H."/>
            <person name="Li M."/>
        </authorList>
    </citation>
    <scope>NUCLEOTIDE SEQUENCE [LARGE SCALE GENOMIC DNA]</scope>
    <source>
        <strain evidence="2">SpSt-1182</strain>
    </source>
</reference>
<evidence type="ECO:0000256" key="1">
    <source>
        <dbReference type="SAM" id="SignalP"/>
    </source>
</evidence>
<protein>
    <recommendedName>
        <fullName evidence="3">Transporter</fullName>
    </recommendedName>
</protein>
<feature type="signal peptide" evidence="1">
    <location>
        <begin position="1"/>
        <end position="19"/>
    </location>
</feature>
<keyword evidence="1" id="KW-0732">Signal</keyword>
<organism evidence="2">
    <name type="scientific">candidate division WOR-3 bacterium</name>
    <dbReference type="NCBI Taxonomy" id="2052148"/>
    <lineage>
        <taxon>Bacteria</taxon>
        <taxon>Bacteria division WOR-3</taxon>
    </lineage>
</organism>
<accession>A0A7V0XG32</accession>
<feature type="chain" id="PRO_5030574684" description="Transporter" evidence="1">
    <location>
        <begin position="20"/>
        <end position="278"/>
    </location>
</feature>
<dbReference type="EMBL" id="DSBX01000350">
    <property type="protein sequence ID" value="HDR00430.1"/>
    <property type="molecule type" value="Genomic_DNA"/>
</dbReference>
<gene>
    <name evidence="2" type="ORF">ENN51_09135</name>
</gene>